<dbReference type="Gene3D" id="3.90.1640.10">
    <property type="entry name" value="inorganic pyrophosphatase (n-terminal core)"/>
    <property type="match status" value="2"/>
</dbReference>
<sequence length="574" mass="63826">MTSEGTRTREKIYIIGHKNPDTDSICSAIAYTELKKAVLERKLADGTFEAENPLQEGMPVPIPEYIACRAGIVNEETKYVLEYFDVEPPQYQDNVQPQIADMDLNLVPGIEGRASIKQAWELMQEEHAKSVPVLAEGKLKGIVTITDIAQSYMDKSDSSVLSRAGTRFASIAETLNGHIVCGGSDEVFEDGKVTIAASSPDVMEEVIEPSDLVIAGNRFETHFTAIELGARCLVMCQGATPTKTIKKLAEERGCIIINTPYDTFTAARLINQSMPVQFFMTGENLVTFQMGDAVEDIENIMKTNRFHNFPVVEKCGNYVGLISRRRLLNMNRKKVILVDHNEISQAVDGIQKADILEIVDHHRLGGFETLEPVFFRNQPVGCTATIITQLYDEKGVVPDRKIAGLLASAIISDTLMFRSPTCTALDRATCERLADMAGINITEMANNMFQAASSLQGKTPEEICYQDFKIFNNEGRSFGVSQVTSMDSRELDSIREKVEAYLPQVMEQQDLDMMFMMMTNIVDTSTELLCCGLHADLLAKEAFDIADGDEHIILKDIVSRKKQFLPAFVEALHQ</sequence>
<dbReference type="NCBIfam" id="NF011442">
    <property type="entry name" value="PRK14869.1-4"/>
    <property type="match status" value="1"/>
</dbReference>
<dbReference type="Gene3D" id="3.10.580.10">
    <property type="entry name" value="CBS-domain"/>
    <property type="match status" value="1"/>
</dbReference>
<feature type="domain" description="CBS" evidence="9">
    <location>
        <begin position="102"/>
        <end position="158"/>
    </location>
</feature>
<proteinExistence type="predicted"/>
<dbReference type="InterPro" id="IPR038222">
    <property type="entry name" value="DHHA2_dom_sf"/>
</dbReference>
<dbReference type="InterPro" id="IPR000644">
    <property type="entry name" value="CBS_dom"/>
</dbReference>
<dbReference type="SMART" id="SM01131">
    <property type="entry name" value="DHHA2"/>
    <property type="match status" value="1"/>
</dbReference>
<keyword evidence="11" id="KW-1185">Reference proteome</keyword>
<reference evidence="10" key="1">
    <citation type="submission" date="2020-08" db="EMBL/GenBank/DDBJ databases">
        <authorList>
            <person name="Liu C."/>
            <person name="Sun Q."/>
        </authorList>
    </citation>
    <scope>NUCLEOTIDE SEQUENCE</scope>
    <source>
        <strain evidence="10">BX16</strain>
    </source>
</reference>
<dbReference type="PANTHER" id="PTHR12112">
    <property type="entry name" value="BNIP - RELATED"/>
    <property type="match status" value="1"/>
</dbReference>
<dbReference type="SUPFAM" id="SSF64182">
    <property type="entry name" value="DHH phosphoesterases"/>
    <property type="match status" value="1"/>
</dbReference>
<evidence type="ECO:0000313" key="11">
    <source>
        <dbReference type="Proteomes" id="UP000644115"/>
    </source>
</evidence>
<dbReference type="Pfam" id="PF00571">
    <property type="entry name" value="CBS"/>
    <property type="match status" value="2"/>
</dbReference>
<organism evidence="10 11">
    <name type="scientific">Lentihominibacter faecis</name>
    <dbReference type="NCBI Taxonomy" id="2764712"/>
    <lineage>
        <taxon>Bacteria</taxon>
        <taxon>Bacillati</taxon>
        <taxon>Bacillota</taxon>
        <taxon>Clostridia</taxon>
        <taxon>Peptostreptococcales</taxon>
        <taxon>Anaerovoracaceae</taxon>
        <taxon>Lentihominibacter</taxon>
    </lineage>
</organism>
<dbReference type="Proteomes" id="UP000644115">
    <property type="component" value="Unassembled WGS sequence"/>
</dbReference>
<evidence type="ECO:0000259" key="9">
    <source>
        <dbReference type="PROSITE" id="PS51371"/>
    </source>
</evidence>
<comment type="caution">
    <text evidence="10">The sequence shown here is derived from an EMBL/GenBank/DDBJ whole genome shotgun (WGS) entry which is preliminary data.</text>
</comment>
<dbReference type="InterPro" id="IPR004097">
    <property type="entry name" value="DHHA2"/>
</dbReference>
<evidence type="ECO:0000313" key="10">
    <source>
        <dbReference type="EMBL" id="MBC5999784.1"/>
    </source>
</evidence>
<dbReference type="AlphaFoldDB" id="A0A923SLZ5"/>
<dbReference type="SMART" id="SM00116">
    <property type="entry name" value="CBS"/>
    <property type="match status" value="2"/>
</dbReference>
<dbReference type="EMBL" id="JACRWC010000093">
    <property type="protein sequence ID" value="MBC5999784.1"/>
    <property type="molecule type" value="Genomic_DNA"/>
</dbReference>
<keyword evidence="5" id="KW-0464">Manganese</keyword>
<evidence type="ECO:0000256" key="7">
    <source>
        <dbReference type="ARBA" id="ARBA00047820"/>
    </source>
</evidence>
<dbReference type="RefSeq" id="WP_249287166.1">
    <property type="nucleotide sequence ID" value="NZ_JACRWC010000093.1"/>
</dbReference>
<dbReference type="GO" id="GO:0004427">
    <property type="term" value="F:inorganic diphosphate phosphatase activity"/>
    <property type="evidence" value="ECO:0007669"/>
    <property type="project" value="UniProtKB-EC"/>
</dbReference>
<evidence type="ECO:0000256" key="5">
    <source>
        <dbReference type="ARBA" id="ARBA00023211"/>
    </source>
</evidence>
<dbReference type="Pfam" id="PF07085">
    <property type="entry name" value="DRTGG"/>
    <property type="match status" value="1"/>
</dbReference>
<evidence type="ECO:0000256" key="2">
    <source>
        <dbReference type="ARBA" id="ARBA00012146"/>
    </source>
</evidence>
<dbReference type="PROSITE" id="PS51371">
    <property type="entry name" value="CBS"/>
    <property type="match status" value="2"/>
</dbReference>
<dbReference type="PANTHER" id="PTHR12112:SF22">
    <property type="entry name" value="MANGANESE-DEPENDENT INORGANIC PYROPHOSPHATASE-RELATED"/>
    <property type="match status" value="1"/>
</dbReference>
<evidence type="ECO:0000256" key="6">
    <source>
        <dbReference type="ARBA" id="ARBA00032535"/>
    </source>
</evidence>
<dbReference type="InterPro" id="IPR038763">
    <property type="entry name" value="DHH_sf"/>
</dbReference>
<dbReference type="Pfam" id="PF02833">
    <property type="entry name" value="DHHA2"/>
    <property type="match status" value="1"/>
</dbReference>
<dbReference type="InterPro" id="IPR001667">
    <property type="entry name" value="DDH_dom"/>
</dbReference>
<keyword evidence="3" id="KW-0479">Metal-binding</keyword>
<feature type="domain" description="CBS" evidence="9">
    <location>
        <begin position="280"/>
        <end position="338"/>
    </location>
</feature>
<dbReference type="InterPro" id="IPR010766">
    <property type="entry name" value="DRTGG"/>
</dbReference>
<protein>
    <recommendedName>
        <fullName evidence="2">inorganic diphosphatase</fullName>
        <ecNumber evidence="2">3.6.1.1</ecNumber>
    </recommendedName>
    <alternativeName>
        <fullName evidence="6">Pyrophosphate phospho-hydrolase</fullName>
    </alternativeName>
</protein>
<evidence type="ECO:0000256" key="8">
    <source>
        <dbReference type="PROSITE-ProRule" id="PRU00703"/>
    </source>
</evidence>
<dbReference type="InterPro" id="IPR028979">
    <property type="entry name" value="Ser_kin/Pase_Hpr-like_N_sf"/>
</dbReference>
<dbReference type="GO" id="GO:0046872">
    <property type="term" value="F:metal ion binding"/>
    <property type="evidence" value="ECO:0007669"/>
    <property type="project" value="UniProtKB-KW"/>
</dbReference>
<dbReference type="Gene3D" id="3.40.1390.20">
    <property type="entry name" value="HprK N-terminal domain-like"/>
    <property type="match status" value="1"/>
</dbReference>
<evidence type="ECO:0000256" key="1">
    <source>
        <dbReference type="ARBA" id="ARBA00001936"/>
    </source>
</evidence>
<dbReference type="Pfam" id="PF01368">
    <property type="entry name" value="DHH"/>
    <property type="match status" value="1"/>
</dbReference>
<dbReference type="Gene3D" id="3.10.310.20">
    <property type="entry name" value="DHHA2 domain"/>
    <property type="match status" value="1"/>
</dbReference>
<dbReference type="InterPro" id="IPR046342">
    <property type="entry name" value="CBS_dom_sf"/>
</dbReference>
<evidence type="ECO:0000256" key="3">
    <source>
        <dbReference type="ARBA" id="ARBA00022723"/>
    </source>
</evidence>
<dbReference type="NCBIfam" id="NF011443">
    <property type="entry name" value="PRK14869.1-5"/>
    <property type="match status" value="1"/>
</dbReference>
<gene>
    <name evidence="10" type="ORF">H8876_07195</name>
</gene>
<comment type="catalytic activity">
    <reaction evidence="7">
        <text>diphosphate + H2O = 2 phosphate + H(+)</text>
        <dbReference type="Rhea" id="RHEA:24576"/>
        <dbReference type="ChEBI" id="CHEBI:15377"/>
        <dbReference type="ChEBI" id="CHEBI:15378"/>
        <dbReference type="ChEBI" id="CHEBI:33019"/>
        <dbReference type="ChEBI" id="CHEBI:43474"/>
        <dbReference type="EC" id="3.6.1.1"/>
    </reaction>
</comment>
<dbReference type="SUPFAM" id="SSF75138">
    <property type="entry name" value="HprK N-terminal domain-like"/>
    <property type="match status" value="1"/>
</dbReference>
<dbReference type="GO" id="GO:0005737">
    <property type="term" value="C:cytoplasm"/>
    <property type="evidence" value="ECO:0007669"/>
    <property type="project" value="InterPro"/>
</dbReference>
<evidence type="ECO:0000256" key="4">
    <source>
        <dbReference type="ARBA" id="ARBA00022801"/>
    </source>
</evidence>
<dbReference type="FunFam" id="3.90.1640.10:FF:000001">
    <property type="entry name" value="Probable manganese-dependent inorganic pyrophosphatase"/>
    <property type="match status" value="1"/>
</dbReference>
<keyword evidence="8" id="KW-0129">CBS domain</keyword>
<dbReference type="EC" id="3.6.1.1" evidence="2"/>
<name>A0A923SLZ5_9FIRM</name>
<accession>A0A923SLZ5</accession>
<keyword evidence="4 10" id="KW-0378">Hydrolase</keyword>
<comment type="cofactor">
    <cofactor evidence="1">
        <name>Mn(2+)</name>
        <dbReference type="ChEBI" id="CHEBI:29035"/>
    </cofactor>
</comment>
<dbReference type="SUPFAM" id="SSF54631">
    <property type="entry name" value="CBS-domain pair"/>
    <property type="match status" value="1"/>
</dbReference>